<reference evidence="1" key="1">
    <citation type="submission" date="2019-10" db="EMBL/GenBank/DDBJ databases">
        <title>Conservation and host-specific expression of non-tandemly repeated heterogenous ribosome RNA gene in arbuscular mycorrhizal fungi.</title>
        <authorList>
            <person name="Maeda T."/>
            <person name="Kobayashi Y."/>
            <person name="Nakagawa T."/>
            <person name="Ezawa T."/>
            <person name="Yamaguchi K."/>
            <person name="Bino T."/>
            <person name="Nishimoto Y."/>
            <person name="Shigenobu S."/>
            <person name="Kawaguchi M."/>
        </authorList>
    </citation>
    <scope>NUCLEOTIDE SEQUENCE</scope>
    <source>
        <strain evidence="1">HR1</strain>
    </source>
</reference>
<comment type="caution">
    <text evidence="1">The sequence shown here is derived from an EMBL/GenBank/DDBJ whole genome shotgun (WGS) entry which is preliminary data.</text>
</comment>
<sequence length="105" mass="12297">MANNSKRLNQLYEILLYMKKDIIAIQKKFGISGNANLPKKKFGIYFNPILKIVLRRDKVFSDKPIRLFDLFLSLKDDIMVIQDKLSIICYTNQARAEEVDENVRT</sequence>
<accession>A0A8H3KTG4</accession>
<name>A0A8H3KTG4_9GLOM</name>
<evidence type="ECO:0000313" key="2">
    <source>
        <dbReference type="Proteomes" id="UP000615446"/>
    </source>
</evidence>
<dbReference type="AlphaFoldDB" id="A0A8H3KTG4"/>
<organism evidence="1 2">
    <name type="scientific">Rhizophagus clarus</name>
    <dbReference type="NCBI Taxonomy" id="94130"/>
    <lineage>
        <taxon>Eukaryota</taxon>
        <taxon>Fungi</taxon>
        <taxon>Fungi incertae sedis</taxon>
        <taxon>Mucoromycota</taxon>
        <taxon>Glomeromycotina</taxon>
        <taxon>Glomeromycetes</taxon>
        <taxon>Glomerales</taxon>
        <taxon>Glomeraceae</taxon>
        <taxon>Rhizophagus</taxon>
    </lineage>
</organism>
<protein>
    <submittedName>
        <fullName evidence="1">Uncharacterized protein</fullName>
    </submittedName>
</protein>
<dbReference type="EMBL" id="BLAL01000016">
    <property type="protein sequence ID" value="GES75582.1"/>
    <property type="molecule type" value="Genomic_DNA"/>
</dbReference>
<evidence type="ECO:0000313" key="1">
    <source>
        <dbReference type="EMBL" id="GES75582.1"/>
    </source>
</evidence>
<dbReference type="Proteomes" id="UP000615446">
    <property type="component" value="Unassembled WGS sequence"/>
</dbReference>
<dbReference type="OrthoDB" id="2323657at2759"/>
<proteinExistence type="predicted"/>
<gene>
    <name evidence="1" type="ORF">RCL2_000301000</name>
</gene>